<accession>A0ABZ0U746</accession>
<sequence length="88" mass="10605">MSHYNLDIWDEFSGQFQKQFRLLDKLYDATCDIVLYDLSECDYRQHELWLIDFCKNAPSDQIRGWLEENIKQICDEKKMGYPTEADTE</sequence>
<evidence type="ECO:0000313" key="2">
    <source>
        <dbReference type="Proteomes" id="UP001325248"/>
    </source>
</evidence>
<organism evidence="1 2">
    <name type="scientific">Blautia producta</name>
    <dbReference type="NCBI Taxonomy" id="33035"/>
    <lineage>
        <taxon>Bacteria</taxon>
        <taxon>Bacillati</taxon>
        <taxon>Bacillota</taxon>
        <taxon>Clostridia</taxon>
        <taxon>Lachnospirales</taxon>
        <taxon>Lachnospiraceae</taxon>
        <taxon>Blautia</taxon>
    </lineage>
</organism>
<dbReference type="EMBL" id="CP136422">
    <property type="protein sequence ID" value="WPX73047.1"/>
    <property type="molecule type" value="Genomic_DNA"/>
</dbReference>
<gene>
    <name evidence="1" type="ORF">BLCOC_13880</name>
</gene>
<dbReference type="Proteomes" id="UP001325248">
    <property type="component" value="Chromosome"/>
</dbReference>
<proteinExistence type="predicted"/>
<name>A0ABZ0U746_9FIRM</name>
<protein>
    <submittedName>
        <fullName evidence="1">Uncharacterized protein</fullName>
    </submittedName>
</protein>
<reference evidence="1" key="1">
    <citation type="submission" date="2023-10" db="EMBL/GenBank/DDBJ databases">
        <title>Genome sequence of Blautia coccoides DSM 935.</title>
        <authorList>
            <person name="Boeer T."/>
            <person name="Bengelsdorf F.R."/>
            <person name="Daniel R."/>
            <person name="Poehlein A."/>
        </authorList>
    </citation>
    <scope>NUCLEOTIDE SEQUENCE [LARGE SCALE GENOMIC DNA]</scope>
    <source>
        <strain evidence="1">DSM 935</strain>
    </source>
</reference>
<evidence type="ECO:0000313" key="1">
    <source>
        <dbReference type="EMBL" id="WPX73047.1"/>
    </source>
</evidence>
<keyword evidence="2" id="KW-1185">Reference proteome</keyword>